<sequence>MIIISIKKIYRLILCSFLLSTACYPQNHSLGFKIEPFLFFSKTEGTGAFAYKQKDETGIYLTSFYLSYTYHLSEIFSSNTVAGYLWTNEDRYNGFEINELVNINIKNKTYFIAGFGLHFNKENYIREFHIKKVIIPFVTLGTGLKFSELLKAEIQYQVPINREYKTSDFNGPASYRLSKLVKFSLGFELPL</sequence>
<feature type="signal peptide" evidence="1">
    <location>
        <begin position="1"/>
        <end position="25"/>
    </location>
</feature>
<proteinExistence type="predicted"/>
<dbReference type="HOGENOM" id="CLU_1419980_0_0_10"/>
<evidence type="ECO:0000256" key="1">
    <source>
        <dbReference type="SAM" id="SignalP"/>
    </source>
</evidence>
<evidence type="ECO:0008006" key="4">
    <source>
        <dbReference type="Google" id="ProtNLM"/>
    </source>
</evidence>
<organism evidence="2 3">
    <name type="scientific">Melioribacter roseus (strain DSM 23840 / JCM 17771 / VKM B-2668 / P3M-2)</name>
    <dbReference type="NCBI Taxonomy" id="1191523"/>
    <lineage>
        <taxon>Bacteria</taxon>
        <taxon>Pseudomonadati</taxon>
        <taxon>Ignavibacteriota</taxon>
        <taxon>Ignavibacteria</taxon>
        <taxon>Ignavibacteriales</taxon>
        <taxon>Melioribacteraceae</taxon>
        <taxon>Melioribacter</taxon>
    </lineage>
</organism>
<dbReference type="Proteomes" id="UP000009011">
    <property type="component" value="Chromosome"/>
</dbReference>
<accession>I6Z6H9</accession>
<dbReference type="RefSeq" id="WP_014856204.1">
    <property type="nucleotide sequence ID" value="NC_018178.1"/>
</dbReference>
<evidence type="ECO:0000313" key="3">
    <source>
        <dbReference type="Proteomes" id="UP000009011"/>
    </source>
</evidence>
<dbReference type="EMBL" id="CP003557">
    <property type="protein sequence ID" value="AFN74770.1"/>
    <property type="molecule type" value="Genomic_DNA"/>
</dbReference>
<keyword evidence="1" id="KW-0732">Signal</keyword>
<reference evidence="2 3" key="1">
    <citation type="journal article" date="2013" name="PLoS ONE">
        <title>Genomic analysis of Melioribacter roseus, facultatively anaerobic organotrophic bacterium representing a novel deep lineage within Bacteriodetes/Chlorobi group.</title>
        <authorList>
            <person name="Kadnikov V.V."/>
            <person name="Mardanov A.V."/>
            <person name="Podosokorskaya O.A."/>
            <person name="Gavrilov S.N."/>
            <person name="Kublanov I.V."/>
            <person name="Beletsky A.V."/>
            <person name="Bonch-Osmolovskaya E.A."/>
            <person name="Ravin N.V."/>
        </authorList>
    </citation>
    <scope>NUCLEOTIDE SEQUENCE [LARGE SCALE GENOMIC DNA]</scope>
    <source>
        <strain evidence="3">JCM 17771 / P3M-2</strain>
    </source>
</reference>
<dbReference type="PROSITE" id="PS51257">
    <property type="entry name" value="PROKAR_LIPOPROTEIN"/>
    <property type="match status" value="1"/>
</dbReference>
<evidence type="ECO:0000313" key="2">
    <source>
        <dbReference type="EMBL" id="AFN74770.1"/>
    </source>
</evidence>
<name>I6Z6H9_MELRP</name>
<feature type="chain" id="PRO_5003707146" description="Outer membrane protein beta-barrel domain-containing protein" evidence="1">
    <location>
        <begin position="26"/>
        <end position="191"/>
    </location>
</feature>
<dbReference type="KEGG" id="mro:MROS_1533"/>
<gene>
    <name evidence="2" type="ordered locus">MROS_1533</name>
</gene>
<protein>
    <recommendedName>
        <fullName evidence="4">Outer membrane protein beta-barrel domain-containing protein</fullName>
    </recommendedName>
</protein>
<keyword evidence="3" id="KW-1185">Reference proteome</keyword>
<dbReference type="AlphaFoldDB" id="I6Z6H9"/>